<protein>
    <submittedName>
        <fullName evidence="1">Uncharacterized protein</fullName>
    </submittedName>
</protein>
<dbReference type="AlphaFoldDB" id="A0A420MG38"/>
<name>A0A420MG38_FUSOX</name>
<comment type="caution">
    <text evidence="1">The sequence shown here is derived from an EMBL/GenBank/DDBJ whole genome shotgun (WGS) entry which is preliminary data.</text>
</comment>
<sequence>MNMQVTANQEVETNGRVPYLGRQRKRGDLSASNLNMGLFLLSSAFLSPRESLVETNHFWVEWRFMTRAGDRPVVPAAAALEISVQGASAVTPHFT</sequence>
<dbReference type="Proteomes" id="UP000285084">
    <property type="component" value="Unassembled WGS sequence"/>
</dbReference>
<organism evidence="1 2">
    <name type="scientific">Fusarium oxysporum</name>
    <name type="common">Fusarium vascular wilt</name>
    <dbReference type="NCBI Taxonomy" id="5507"/>
    <lineage>
        <taxon>Eukaryota</taxon>
        <taxon>Fungi</taxon>
        <taxon>Dikarya</taxon>
        <taxon>Ascomycota</taxon>
        <taxon>Pezizomycotina</taxon>
        <taxon>Sordariomycetes</taxon>
        <taxon>Hypocreomycetidae</taxon>
        <taxon>Hypocreales</taxon>
        <taxon>Nectriaceae</taxon>
        <taxon>Fusarium</taxon>
        <taxon>Fusarium oxysporum species complex</taxon>
    </lineage>
</organism>
<gene>
    <name evidence="1" type="ORF">BFJ69_g14916</name>
</gene>
<accession>A0A420MG38</accession>
<evidence type="ECO:0000313" key="1">
    <source>
        <dbReference type="EMBL" id="RKK66979.1"/>
    </source>
</evidence>
<evidence type="ECO:0000313" key="2">
    <source>
        <dbReference type="Proteomes" id="UP000285084"/>
    </source>
</evidence>
<proteinExistence type="predicted"/>
<reference evidence="1 2" key="1">
    <citation type="journal article" date="2018" name="Sci. Rep.">
        <title>Characterisation of pathogen-specific regions and novel effector candidates in Fusarium oxysporum f. sp. cepae.</title>
        <authorList>
            <person name="Armitage A.D."/>
            <person name="Taylor A."/>
            <person name="Sobczyk M.K."/>
            <person name="Baxter L."/>
            <person name="Greenfield B.P."/>
            <person name="Bates H.J."/>
            <person name="Wilson F."/>
            <person name="Jackson A.C."/>
            <person name="Ott S."/>
            <person name="Harrison R.J."/>
            <person name="Clarkson J.P."/>
        </authorList>
    </citation>
    <scope>NUCLEOTIDE SEQUENCE [LARGE SCALE GENOMIC DNA]</scope>
    <source>
        <strain evidence="1 2">Fo_A13</strain>
    </source>
</reference>
<dbReference type="EMBL" id="MRCX01000251">
    <property type="protein sequence ID" value="RKK66979.1"/>
    <property type="molecule type" value="Genomic_DNA"/>
</dbReference>